<reference evidence="3" key="1">
    <citation type="journal article" date="2020" name="Nature">
        <title>Giant virus diversity and host interactions through global metagenomics.</title>
        <authorList>
            <person name="Schulz F."/>
            <person name="Roux S."/>
            <person name="Paez-Espino D."/>
            <person name="Jungbluth S."/>
            <person name="Walsh D.A."/>
            <person name="Denef V.J."/>
            <person name="McMahon K.D."/>
            <person name="Konstantinidis K.T."/>
            <person name="Eloe-Fadrosh E.A."/>
            <person name="Kyrpides N.C."/>
            <person name="Woyke T."/>
        </authorList>
    </citation>
    <scope>NUCLEOTIDE SEQUENCE</scope>
    <source>
        <strain evidence="3">GVMAG-M-3300010354-11</strain>
    </source>
</reference>
<dbReference type="PANTHER" id="PTHR12461:SF105">
    <property type="entry name" value="HYPOXIA-INDUCIBLE FACTOR 1-ALPHA INHIBITOR"/>
    <property type="match status" value="1"/>
</dbReference>
<dbReference type="AlphaFoldDB" id="A0A6C0BF16"/>
<accession>A0A6C0BF16</accession>
<feature type="domain" description="JmjC" evidence="2">
    <location>
        <begin position="63"/>
        <end position="203"/>
    </location>
</feature>
<evidence type="ECO:0000259" key="2">
    <source>
        <dbReference type="PROSITE" id="PS51184"/>
    </source>
</evidence>
<feature type="transmembrane region" description="Helical" evidence="1">
    <location>
        <begin position="293"/>
        <end position="310"/>
    </location>
</feature>
<evidence type="ECO:0000256" key="1">
    <source>
        <dbReference type="SAM" id="Phobius"/>
    </source>
</evidence>
<dbReference type="PROSITE" id="PS51184">
    <property type="entry name" value="JMJC"/>
    <property type="match status" value="1"/>
</dbReference>
<organism evidence="3">
    <name type="scientific">viral metagenome</name>
    <dbReference type="NCBI Taxonomy" id="1070528"/>
    <lineage>
        <taxon>unclassified sequences</taxon>
        <taxon>metagenomes</taxon>
        <taxon>organismal metagenomes</taxon>
    </lineage>
</organism>
<feature type="transmembrane region" description="Helical" evidence="1">
    <location>
        <begin position="233"/>
        <end position="258"/>
    </location>
</feature>
<dbReference type="PANTHER" id="PTHR12461">
    <property type="entry name" value="HYPOXIA-INDUCIBLE FACTOR 1 ALPHA INHIBITOR-RELATED"/>
    <property type="match status" value="1"/>
</dbReference>
<feature type="transmembrane region" description="Helical" evidence="1">
    <location>
        <begin position="264"/>
        <end position="281"/>
    </location>
</feature>
<keyword evidence="1" id="KW-0472">Membrane</keyword>
<dbReference type="InterPro" id="IPR041667">
    <property type="entry name" value="Cupin_8"/>
</dbReference>
<dbReference type="InterPro" id="IPR003347">
    <property type="entry name" value="JmjC_dom"/>
</dbReference>
<dbReference type="SUPFAM" id="SSF51197">
    <property type="entry name" value="Clavaminate synthase-like"/>
    <property type="match status" value="1"/>
</dbReference>
<protein>
    <recommendedName>
        <fullName evidence="2">JmjC domain-containing protein</fullName>
    </recommendedName>
</protein>
<dbReference type="EMBL" id="MN739144">
    <property type="protein sequence ID" value="QHS90736.1"/>
    <property type="molecule type" value="Genomic_DNA"/>
</dbReference>
<sequence length="311" mass="36027">MIDTIDCSVVKFDLFLEKYINMNKPCIVNNFFDDKSCNIKNIKKHIELWGDEKAKYNIGNVTSYRTPYEDICDNPMTEGLLNNDSIIFEKRTLRVWKHNKGNLTKWHYDGNGIDIFNVCVQGAKTFYLSTPNSLPVYPLSNIVIDYDFAETYKVTLLPTQMLYIPAYWFHKVVTLEDNTININYSFFNRNNISFIASERNKNIYTIHKLLSSQMCDDVQNYVICELNKNNKNVFGAIITGALETLPLYLIYLSIGLVIQSISDWLLIVYTCLVVIPLLFLVYNPTLQKDTFGISRLIGVFTLMWICFLPVV</sequence>
<dbReference type="Gene3D" id="2.60.120.650">
    <property type="entry name" value="Cupin"/>
    <property type="match status" value="1"/>
</dbReference>
<proteinExistence type="predicted"/>
<keyword evidence="1" id="KW-0812">Transmembrane</keyword>
<evidence type="ECO:0000313" key="3">
    <source>
        <dbReference type="EMBL" id="QHS90736.1"/>
    </source>
</evidence>
<name>A0A6C0BF16_9ZZZZ</name>
<keyword evidence="1" id="KW-1133">Transmembrane helix</keyword>
<dbReference type="Pfam" id="PF13621">
    <property type="entry name" value="Cupin_8"/>
    <property type="match status" value="1"/>
</dbReference>